<evidence type="ECO:0000313" key="1">
    <source>
        <dbReference type="EMBL" id="MTV47713.1"/>
    </source>
</evidence>
<name>A0A6I3SC35_HELMO</name>
<dbReference type="AlphaFoldDB" id="A0A6I3SC35"/>
<dbReference type="RefSeq" id="WP_155474791.1">
    <property type="nucleotide sequence ID" value="NZ_WNKU01000001.1"/>
</dbReference>
<reference evidence="1 2" key="1">
    <citation type="submission" date="2019-11" db="EMBL/GenBank/DDBJ databases">
        <title>Whole-genome sequence of a the green, strictly anaerobic photosynthetic bacterium Heliobacillus mobilis DSM 6151.</title>
        <authorList>
            <person name="Kyndt J.A."/>
            <person name="Meyer T.E."/>
        </authorList>
    </citation>
    <scope>NUCLEOTIDE SEQUENCE [LARGE SCALE GENOMIC DNA]</scope>
    <source>
        <strain evidence="1 2">DSM 6151</strain>
    </source>
</reference>
<organism evidence="1 2">
    <name type="scientific">Heliobacterium mobile</name>
    <name type="common">Heliobacillus mobilis</name>
    <dbReference type="NCBI Taxonomy" id="28064"/>
    <lineage>
        <taxon>Bacteria</taxon>
        <taxon>Bacillati</taxon>
        <taxon>Bacillota</taxon>
        <taxon>Clostridia</taxon>
        <taxon>Eubacteriales</taxon>
        <taxon>Heliobacteriaceae</taxon>
        <taxon>Heliobacterium</taxon>
    </lineage>
</organism>
<dbReference type="EMBL" id="WNKU01000001">
    <property type="protein sequence ID" value="MTV47713.1"/>
    <property type="molecule type" value="Genomic_DNA"/>
</dbReference>
<proteinExistence type="predicted"/>
<keyword evidence="1" id="KW-0255">Endonuclease</keyword>
<dbReference type="GO" id="GO:0004519">
    <property type="term" value="F:endonuclease activity"/>
    <property type="evidence" value="ECO:0007669"/>
    <property type="project" value="UniProtKB-KW"/>
</dbReference>
<dbReference type="Proteomes" id="UP000430670">
    <property type="component" value="Unassembled WGS sequence"/>
</dbReference>
<dbReference type="Gene3D" id="1.10.30.50">
    <property type="match status" value="1"/>
</dbReference>
<evidence type="ECO:0000313" key="2">
    <source>
        <dbReference type="Proteomes" id="UP000430670"/>
    </source>
</evidence>
<protein>
    <submittedName>
        <fullName evidence="1">HNH endonuclease</fullName>
    </submittedName>
</protein>
<gene>
    <name evidence="1" type="ORF">GJ688_01790</name>
</gene>
<keyword evidence="2" id="KW-1185">Reference proteome</keyword>
<dbReference type="CDD" id="cd00085">
    <property type="entry name" value="HNHc"/>
    <property type="match status" value="1"/>
</dbReference>
<dbReference type="OrthoDB" id="489287at2"/>
<keyword evidence="1" id="KW-0540">Nuclease</keyword>
<sequence length="341" mass="39583">MSQFVEFNPSTESYWRAIILFGRNSATYKFALAKSLLELAKKEQTFISLDELAFPFSKHLIEHLRHTEKQGTAKGGRFLDACRGFINGEVSQDQLILTTASLGFNNVLDAFHIVNQASVATKFFEVQKESRRKGIILTDELYRLKETAQFENLPMEAEARWRLVETAWANDLSTRLLEVHHDSDQELLFIRNSLRRVDITSSRDALNGYQKGKCFYCFSDISVIPGTENLCDVDHFFPWKLFAWYNDVNYDGVWNLVLSCKNCNRLDEGKFAKVPALKYVERLHRRNNFFVNSHHPLRETIMMQTGASEVQRNQFLQNQYNRARYSLISTWETTEVAEAAF</sequence>
<keyword evidence="1" id="KW-0378">Hydrolase</keyword>
<comment type="caution">
    <text evidence="1">The sequence shown here is derived from an EMBL/GenBank/DDBJ whole genome shotgun (WGS) entry which is preliminary data.</text>
</comment>
<accession>A0A6I3SC35</accession>
<dbReference type="InterPro" id="IPR003615">
    <property type="entry name" value="HNH_nuc"/>
</dbReference>